<keyword evidence="1" id="KW-0472">Membrane</keyword>
<keyword evidence="1" id="KW-0812">Transmembrane</keyword>
<feature type="transmembrane region" description="Helical" evidence="1">
    <location>
        <begin position="12"/>
        <end position="31"/>
    </location>
</feature>
<feature type="transmembrane region" description="Helical" evidence="1">
    <location>
        <begin position="37"/>
        <end position="55"/>
    </location>
</feature>
<name>A0ABY4FT76_9MICO</name>
<evidence type="ECO:0000313" key="2">
    <source>
        <dbReference type="EMBL" id="UOQ59452.1"/>
    </source>
</evidence>
<protein>
    <recommendedName>
        <fullName evidence="4">Integral membrane protein</fullName>
    </recommendedName>
</protein>
<proteinExistence type="predicted"/>
<feature type="transmembrane region" description="Helical" evidence="1">
    <location>
        <begin position="130"/>
        <end position="147"/>
    </location>
</feature>
<keyword evidence="3" id="KW-1185">Reference proteome</keyword>
<evidence type="ECO:0000313" key="3">
    <source>
        <dbReference type="Proteomes" id="UP000831775"/>
    </source>
</evidence>
<gene>
    <name evidence="2" type="ORF">MUN76_10345</name>
</gene>
<accession>A0ABY4FT76</accession>
<feature type="transmembrane region" description="Helical" evidence="1">
    <location>
        <begin position="62"/>
        <end position="81"/>
    </location>
</feature>
<evidence type="ECO:0000256" key="1">
    <source>
        <dbReference type="SAM" id="Phobius"/>
    </source>
</evidence>
<dbReference type="RefSeq" id="WP_244684472.1">
    <property type="nucleotide sequence ID" value="NZ_CP095043.1"/>
</dbReference>
<dbReference type="Proteomes" id="UP000831775">
    <property type="component" value="Chromosome"/>
</dbReference>
<sequence>MHASRLPNLVRGSFAATIATFVALVSHVAGGGAVPGIAGWATPLILSLLICVALAGRNLSVIRLSVSVVASQVLFHTLFMLGTPSAALQGGASAGAGAAMPQHHDHAAMMMIPPPALSPGTAELVQADPTMWLAHALGAAVTVIFLVRGERTLERLRAIATRIAAWVRIGFDAPWAQPVALHRPRVLPAEFRHRTLLSLIQTTVQCRRGPPVHLFAAR</sequence>
<dbReference type="EMBL" id="CP095043">
    <property type="protein sequence ID" value="UOQ59452.1"/>
    <property type="molecule type" value="Genomic_DNA"/>
</dbReference>
<reference evidence="2 3" key="1">
    <citation type="submission" date="2022-04" db="EMBL/GenBank/DDBJ databases">
        <title>Leucobacter sp. isolated from rhizosphere of onion.</title>
        <authorList>
            <person name="Won M."/>
            <person name="Lee C.-M."/>
            <person name="Woen H.-Y."/>
            <person name="Kwon S.-W."/>
        </authorList>
    </citation>
    <scope>NUCLEOTIDE SEQUENCE [LARGE SCALE GENOMIC DNA]</scope>
    <source>
        <strain evidence="2 3">H25R-14</strain>
    </source>
</reference>
<organism evidence="2 3">
    <name type="scientific">Leucobacter rhizosphaerae</name>
    <dbReference type="NCBI Taxonomy" id="2932245"/>
    <lineage>
        <taxon>Bacteria</taxon>
        <taxon>Bacillati</taxon>
        <taxon>Actinomycetota</taxon>
        <taxon>Actinomycetes</taxon>
        <taxon>Micrococcales</taxon>
        <taxon>Microbacteriaceae</taxon>
        <taxon>Leucobacter</taxon>
    </lineage>
</organism>
<keyword evidence="1" id="KW-1133">Transmembrane helix</keyword>
<evidence type="ECO:0008006" key="4">
    <source>
        <dbReference type="Google" id="ProtNLM"/>
    </source>
</evidence>